<dbReference type="RefSeq" id="WP_116078958.1">
    <property type="nucleotide sequence ID" value="NZ_CP187631.1"/>
</dbReference>
<proteinExistence type="predicted"/>
<sequence>MTIIKIKDMLETLLQYEDSEITHTICSVNNTFSLSYSKERQAFQMKNIETGNIENYTDIEDISLTLYNIINANKKKSLNNK</sequence>
<evidence type="ECO:0000313" key="2">
    <source>
        <dbReference type="Proteomes" id="UP000256519"/>
    </source>
</evidence>
<dbReference type="Proteomes" id="UP000256519">
    <property type="component" value="Unassembled WGS sequence"/>
</dbReference>
<organism evidence="1 2">
    <name type="scientific">Priestia megaterium</name>
    <name type="common">Bacillus megaterium</name>
    <dbReference type="NCBI Taxonomy" id="1404"/>
    <lineage>
        <taxon>Bacteria</taxon>
        <taxon>Bacillati</taxon>
        <taxon>Bacillota</taxon>
        <taxon>Bacilli</taxon>
        <taxon>Bacillales</taxon>
        <taxon>Bacillaceae</taxon>
        <taxon>Priestia</taxon>
    </lineage>
</organism>
<dbReference type="AlphaFoldDB" id="A0A3D8WTS4"/>
<gene>
    <name evidence="1" type="ORF">C3744_29090</name>
</gene>
<dbReference type="EMBL" id="PQWM01000072">
    <property type="protein sequence ID" value="RDZ05861.1"/>
    <property type="molecule type" value="Genomic_DNA"/>
</dbReference>
<protein>
    <submittedName>
        <fullName evidence="1">Uncharacterized protein</fullName>
    </submittedName>
</protein>
<comment type="caution">
    <text evidence="1">The sequence shown here is derived from an EMBL/GenBank/DDBJ whole genome shotgun (WGS) entry which is preliminary data.</text>
</comment>
<name>A0A3D8WTS4_PRIMG</name>
<accession>A0A3D8WTS4</accession>
<evidence type="ECO:0000313" key="1">
    <source>
        <dbReference type="EMBL" id="RDZ05861.1"/>
    </source>
</evidence>
<reference evidence="1 2" key="1">
    <citation type="journal article" date="2018" name="Appl. Environ. Microbiol.">
        <title>Antimicrobial susceptibility testing and tentative epidemiological cut-off values of five Bacillus species relevant for use as animal feed additives or for plant protection.</title>
        <authorList>
            <person name="Agerso Y."/>
            <person name="Stuer-Lauridsen B."/>
            <person name="Bjerre K."/>
            <person name="Jensen M.G."/>
            <person name="Johansen E."/>
            <person name="Bennedsen M."/>
            <person name="Brockmann E."/>
            <person name="Nielsen B."/>
        </authorList>
    </citation>
    <scope>NUCLEOTIDE SEQUENCE [LARGE SCALE GENOMIC DNA]</scope>
    <source>
        <strain evidence="1 2">CHCC20162</strain>
    </source>
</reference>